<reference evidence="3 4" key="1">
    <citation type="submission" date="2019-02" db="EMBL/GenBank/DDBJ databases">
        <title>Deep-cultivation of Planctomycetes and their phenomic and genomic characterization uncovers novel biology.</title>
        <authorList>
            <person name="Wiegand S."/>
            <person name="Jogler M."/>
            <person name="Boedeker C."/>
            <person name="Pinto D."/>
            <person name="Vollmers J."/>
            <person name="Rivas-Marin E."/>
            <person name="Kohn T."/>
            <person name="Peeters S.H."/>
            <person name="Heuer A."/>
            <person name="Rast P."/>
            <person name="Oberbeckmann S."/>
            <person name="Bunk B."/>
            <person name="Jeske O."/>
            <person name="Meyerdierks A."/>
            <person name="Storesund J.E."/>
            <person name="Kallscheuer N."/>
            <person name="Luecker S."/>
            <person name="Lage O.M."/>
            <person name="Pohl T."/>
            <person name="Merkel B.J."/>
            <person name="Hornburger P."/>
            <person name="Mueller R.-W."/>
            <person name="Bruemmer F."/>
            <person name="Labrenz M."/>
            <person name="Spormann A.M."/>
            <person name="Op Den Camp H."/>
            <person name="Overmann J."/>
            <person name="Amann R."/>
            <person name="Jetten M.S.M."/>
            <person name="Mascher T."/>
            <person name="Medema M.H."/>
            <person name="Devos D.P."/>
            <person name="Kaster A.-K."/>
            <person name="Ovreas L."/>
            <person name="Rohde M."/>
            <person name="Galperin M.Y."/>
            <person name="Jogler C."/>
        </authorList>
    </citation>
    <scope>NUCLEOTIDE SEQUENCE [LARGE SCALE GENOMIC DNA]</scope>
    <source>
        <strain evidence="3 4">KOR34</strain>
    </source>
</reference>
<sequence length="284" mass="30714">MRLTLSQQIALTLREWPLVLPMLLATVCVDAVTIAFGATQHDAEGFWYWGLLVPQLGLLSLWVVRGGPGLLTRLALTGAYLGLLVAVLGGLHEFHDIGGLVSLLLAYSAVIGLIAAAGRAIKWWVLPPNAGSDEPLRFSMWQLMVVMTLVAISAAVAPHLTWALHWREVPIFLGLIAMVLLAYFGTPIHPAPWVGLGVCLFPALSFEAAYIEGPQIHGVFLGSALTSWVWLAALQFDPDAQRRLASRRQRRREPAPPLRVVAPAEESNAPAADSTPEIGFDAKG</sequence>
<gene>
    <name evidence="3" type="ORF">KOR34_43720</name>
</gene>
<dbReference type="RefSeq" id="WP_146568144.1">
    <property type="nucleotide sequence ID" value="NZ_SIHJ01000004.1"/>
</dbReference>
<feature type="transmembrane region" description="Helical" evidence="2">
    <location>
        <begin position="71"/>
        <end position="91"/>
    </location>
</feature>
<dbReference type="AlphaFoldDB" id="A0A5C5UYR5"/>
<dbReference type="EMBL" id="SIHJ01000004">
    <property type="protein sequence ID" value="TWT30999.1"/>
    <property type="molecule type" value="Genomic_DNA"/>
</dbReference>
<feature type="transmembrane region" description="Helical" evidence="2">
    <location>
        <begin position="169"/>
        <end position="186"/>
    </location>
</feature>
<feature type="transmembrane region" description="Helical" evidence="2">
    <location>
        <begin position="138"/>
        <end position="157"/>
    </location>
</feature>
<organism evidence="3 4">
    <name type="scientific">Posidoniimonas corsicana</name>
    <dbReference type="NCBI Taxonomy" id="1938618"/>
    <lineage>
        <taxon>Bacteria</taxon>
        <taxon>Pseudomonadati</taxon>
        <taxon>Planctomycetota</taxon>
        <taxon>Planctomycetia</taxon>
        <taxon>Pirellulales</taxon>
        <taxon>Lacipirellulaceae</taxon>
        <taxon>Posidoniimonas</taxon>
    </lineage>
</organism>
<keyword evidence="2" id="KW-0812">Transmembrane</keyword>
<dbReference type="Proteomes" id="UP000316714">
    <property type="component" value="Unassembled WGS sequence"/>
</dbReference>
<keyword evidence="4" id="KW-1185">Reference proteome</keyword>
<name>A0A5C5UYR5_9BACT</name>
<feature type="transmembrane region" description="Helical" evidence="2">
    <location>
        <begin position="47"/>
        <end position="64"/>
    </location>
</feature>
<proteinExistence type="predicted"/>
<evidence type="ECO:0000313" key="4">
    <source>
        <dbReference type="Proteomes" id="UP000316714"/>
    </source>
</evidence>
<comment type="caution">
    <text evidence="3">The sequence shown here is derived from an EMBL/GenBank/DDBJ whole genome shotgun (WGS) entry which is preliminary data.</text>
</comment>
<protein>
    <submittedName>
        <fullName evidence="3">Uncharacterized protein</fullName>
    </submittedName>
</protein>
<evidence type="ECO:0000256" key="2">
    <source>
        <dbReference type="SAM" id="Phobius"/>
    </source>
</evidence>
<feature type="transmembrane region" description="Helical" evidence="2">
    <location>
        <begin position="97"/>
        <end position="117"/>
    </location>
</feature>
<feature type="region of interest" description="Disordered" evidence="1">
    <location>
        <begin position="245"/>
        <end position="284"/>
    </location>
</feature>
<feature type="transmembrane region" description="Helical" evidence="2">
    <location>
        <begin position="217"/>
        <end position="236"/>
    </location>
</feature>
<keyword evidence="2" id="KW-0472">Membrane</keyword>
<evidence type="ECO:0000256" key="1">
    <source>
        <dbReference type="SAM" id="MobiDB-lite"/>
    </source>
</evidence>
<keyword evidence="2" id="KW-1133">Transmembrane helix</keyword>
<accession>A0A5C5UYR5</accession>
<evidence type="ECO:0000313" key="3">
    <source>
        <dbReference type="EMBL" id="TWT30999.1"/>
    </source>
</evidence>